<evidence type="ECO:0000256" key="6">
    <source>
        <dbReference type="RuleBase" id="RU004335"/>
    </source>
</evidence>
<accession>A0ABP0TFJ3</accession>
<sequence length="504" mass="54443">MMSGLGMRSPRTGALLWLLVTVMAIGSGLQKNSVVVDGALGVNWGTISNNPLPPGYVAQMLRASNLTKVKIFDSDYSVIRSMAGEDIEVMVAAPNDLLAELASDPSVAVDWVTQNITQFLFTPGGVNIKWVAVGNEPFLTAYNNSYVNTTFPALQNMQNALNQAGHSEVRAVIPFNADVMANNGSLPSTSSFKSEYLPQLRQILSLLNSTGAPFIVNLYPFISAFQANGNFPIEYAFFDGTTPVTDGNYIYYNELDASYDSLVVALAAEGYPNMPIVLGEVGWPTDGTALANNSLAQKFNQELVDHFLSGKGTPRRPGIELEGYLFSLLDEDAKSVAPGPFERHWGIYYYDGTAKYQLNLAGPNLNVLNTLVNAVNPPYMAPMYCVLASGNIDSTNLTENTNYACTYADCTDLLTGGSCSNLTTEAMASYAFNSYFQAQNQNPAACDFQSLAQTTTQDPSQGTCKFNIGLQHFSPSSASRSFIVFSFLPLLISAFVTSILLVST</sequence>
<dbReference type="Gene3D" id="3.20.20.80">
    <property type="entry name" value="Glycosidases"/>
    <property type="match status" value="1"/>
</dbReference>
<dbReference type="InterPro" id="IPR012946">
    <property type="entry name" value="X8"/>
</dbReference>
<comment type="similarity">
    <text evidence="1 6">Belongs to the glycosyl hydrolase 17 family.</text>
</comment>
<keyword evidence="5 7" id="KW-0326">Glycosidase</keyword>
<feature type="signal peptide" evidence="9">
    <location>
        <begin position="1"/>
        <end position="30"/>
    </location>
</feature>
<keyword evidence="8" id="KW-0812">Transmembrane</keyword>
<organism evidence="11 12">
    <name type="scientific">Sphagnum troendelagicum</name>
    <dbReference type="NCBI Taxonomy" id="128251"/>
    <lineage>
        <taxon>Eukaryota</taxon>
        <taxon>Viridiplantae</taxon>
        <taxon>Streptophyta</taxon>
        <taxon>Embryophyta</taxon>
        <taxon>Bryophyta</taxon>
        <taxon>Sphagnophytina</taxon>
        <taxon>Sphagnopsida</taxon>
        <taxon>Sphagnales</taxon>
        <taxon>Sphagnaceae</taxon>
        <taxon>Sphagnum</taxon>
    </lineage>
</organism>
<gene>
    <name evidence="11" type="ORF">CSSPTR1EN2_LOCUS1652</name>
</gene>
<feature type="transmembrane region" description="Helical" evidence="8">
    <location>
        <begin position="482"/>
        <end position="502"/>
    </location>
</feature>
<evidence type="ECO:0000256" key="2">
    <source>
        <dbReference type="ARBA" id="ARBA00022729"/>
    </source>
</evidence>
<keyword evidence="8" id="KW-1133">Transmembrane helix</keyword>
<keyword evidence="2 9" id="KW-0732">Signal</keyword>
<keyword evidence="3 7" id="KW-0378">Hydrolase</keyword>
<feature type="chain" id="PRO_5046571460" description="X8 domain-containing protein" evidence="9">
    <location>
        <begin position="31"/>
        <end position="504"/>
    </location>
</feature>
<evidence type="ECO:0000256" key="4">
    <source>
        <dbReference type="ARBA" id="ARBA00023157"/>
    </source>
</evidence>
<keyword evidence="8" id="KW-0472">Membrane</keyword>
<dbReference type="InterPro" id="IPR000490">
    <property type="entry name" value="Glyco_hydro_17"/>
</dbReference>
<reference evidence="11 12" key="1">
    <citation type="submission" date="2024-02" db="EMBL/GenBank/DDBJ databases">
        <authorList>
            <consortium name="ELIXIR-Norway"/>
            <consortium name="Elixir Norway"/>
        </authorList>
    </citation>
    <scope>NUCLEOTIDE SEQUENCE [LARGE SCALE GENOMIC DNA]</scope>
</reference>
<dbReference type="InterPro" id="IPR044965">
    <property type="entry name" value="Glyco_hydro_17_plant"/>
</dbReference>
<dbReference type="SMART" id="SM00768">
    <property type="entry name" value="X8"/>
    <property type="match status" value="1"/>
</dbReference>
<evidence type="ECO:0000256" key="3">
    <source>
        <dbReference type="ARBA" id="ARBA00022801"/>
    </source>
</evidence>
<proteinExistence type="inferred from homology"/>
<dbReference type="Pfam" id="PF00332">
    <property type="entry name" value="Glyco_hydro_17"/>
    <property type="match status" value="1"/>
</dbReference>
<dbReference type="InterPro" id="IPR017853">
    <property type="entry name" value="GH"/>
</dbReference>
<evidence type="ECO:0000259" key="10">
    <source>
        <dbReference type="SMART" id="SM00768"/>
    </source>
</evidence>
<evidence type="ECO:0000256" key="5">
    <source>
        <dbReference type="ARBA" id="ARBA00023295"/>
    </source>
</evidence>
<keyword evidence="4" id="KW-1015">Disulfide bond</keyword>
<evidence type="ECO:0000313" key="12">
    <source>
        <dbReference type="Proteomes" id="UP001497512"/>
    </source>
</evidence>
<keyword evidence="12" id="KW-1185">Reference proteome</keyword>
<dbReference type="PROSITE" id="PS00587">
    <property type="entry name" value="GLYCOSYL_HYDROL_F17"/>
    <property type="match status" value="1"/>
</dbReference>
<evidence type="ECO:0000313" key="11">
    <source>
        <dbReference type="EMBL" id="CAK9191961.1"/>
    </source>
</evidence>
<protein>
    <recommendedName>
        <fullName evidence="10">X8 domain-containing protein</fullName>
    </recommendedName>
</protein>
<name>A0ABP0TFJ3_9BRYO</name>
<dbReference type="EMBL" id="OZ019893">
    <property type="protein sequence ID" value="CAK9191961.1"/>
    <property type="molecule type" value="Genomic_DNA"/>
</dbReference>
<dbReference type="PANTHER" id="PTHR32227">
    <property type="entry name" value="GLUCAN ENDO-1,3-BETA-GLUCOSIDASE BG1-RELATED-RELATED"/>
    <property type="match status" value="1"/>
</dbReference>
<evidence type="ECO:0000256" key="1">
    <source>
        <dbReference type="ARBA" id="ARBA00008773"/>
    </source>
</evidence>
<feature type="domain" description="X8" evidence="10">
    <location>
        <begin position="383"/>
        <end position="466"/>
    </location>
</feature>
<dbReference type="Gene3D" id="1.20.58.1040">
    <property type="match status" value="1"/>
</dbReference>
<evidence type="ECO:0000256" key="7">
    <source>
        <dbReference type="RuleBase" id="RU004336"/>
    </source>
</evidence>
<dbReference type="SUPFAM" id="SSF51445">
    <property type="entry name" value="(Trans)glycosidases"/>
    <property type="match status" value="1"/>
</dbReference>
<evidence type="ECO:0000256" key="8">
    <source>
        <dbReference type="SAM" id="Phobius"/>
    </source>
</evidence>
<evidence type="ECO:0000256" key="9">
    <source>
        <dbReference type="SAM" id="SignalP"/>
    </source>
</evidence>
<dbReference type="Pfam" id="PF07983">
    <property type="entry name" value="X8"/>
    <property type="match status" value="1"/>
</dbReference>
<dbReference type="Proteomes" id="UP001497512">
    <property type="component" value="Chromosome 1"/>
</dbReference>